<feature type="transmembrane region" description="Helical" evidence="8">
    <location>
        <begin position="30"/>
        <end position="50"/>
    </location>
</feature>
<feature type="transmembrane region" description="Helical" evidence="8">
    <location>
        <begin position="71"/>
        <end position="89"/>
    </location>
</feature>
<keyword evidence="4 8" id="KW-0812">Transmembrane</keyword>
<keyword evidence="7 8" id="KW-0924">Ammonia transport</keyword>
<feature type="transmembrane region" description="Helical" evidence="8">
    <location>
        <begin position="336"/>
        <end position="356"/>
    </location>
</feature>
<feature type="compositionally biased region" description="Polar residues" evidence="9">
    <location>
        <begin position="493"/>
        <end position="504"/>
    </location>
</feature>
<sequence length="504" mass="54335">MIFSECLFSENNSDGTYNPIFDEDLSWDDATWILTSSFIILTMQTGFGLLESGCVSLKNEVNIMMKNVVDIVFGGLTYWLFGFGLSFGKDYSNPFIAFGWFALDANIQVMGPIFSTFLFQLSFATTATTIVSGAMAERCNFRAYCLFSLVNTVVYCIPAGWIWGSHGFLKHLGAIDIGGSGAVHLIGGSSALVAAWMLGPRLGRYENGTDPLPMGSPTNALLGLFMLWWGWLAFSSGSVFGVSGHKWKYSARASVTTINASFGGGFMGLVYSYVRTKGKFDILDLISGVLGSLVSVTGGCALFKPWEAVVIGFIGGAFACFGIPFFDWLRIDDPVGAISVHGLAAFWGVLAIGLFADGENLLNLTKGNSGLFKGGGFYLLGVQFLAAICFATWSITVTFCLLWSINKFIPIRMEAHEELLGADLVEHGIRRPGVGVSRALSALGSHPNVDLEAANSIGINPGHQIALQKYINERNLKKDTNGHANQDLPPTGPTATGPSQAWFY</sequence>
<organism evidence="11 12">
    <name type="scientific">Allacma fusca</name>
    <dbReference type="NCBI Taxonomy" id="39272"/>
    <lineage>
        <taxon>Eukaryota</taxon>
        <taxon>Metazoa</taxon>
        <taxon>Ecdysozoa</taxon>
        <taxon>Arthropoda</taxon>
        <taxon>Hexapoda</taxon>
        <taxon>Collembola</taxon>
        <taxon>Symphypleona</taxon>
        <taxon>Sminthuridae</taxon>
        <taxon>Allacma</taxon>
    </lineage>
</organism>
<feature type="transmembrane region" description="Helical" evidence="8">
    <location>
        <begin position="285"/>
        <end position="304"/>
    </location>
</feature>
<dbReference type="PANTHER" id="PTHR11730">
    <property type="entry name" value="AMMONIUM TRANSPORTER"/>
    <property type="match status" value="1"/>
</dbReference>
<comment type="subcellular location">
    <subcellularLocation>
        <location evidence="8">Cell membrane</location>
        <topology evidence="8">Multi-pass membrane protein</topology>
    </subcellularLocation>
    <subcellularLocation>
        <location evidence="1">Membrane</location>
        <topology evidence="1">Multi-pass membrane protein</topology>
    </subcellularLocation>
</comment>
<evidence type="ECO:0000256" key="8">
    <source>
        <dbReference type="RuleBase" id="RU362002"/>
    </source>
</evidence>
<dbReference type="GO" id="GO:0097272">
    <property type="term" value="P:ammonium homeostasis"/>
    <property type="evidence" value="ECO:0007669"/>
    <property type="project" value="TreeGrafter"/>
</dbReference>
<dbReference type="Pfam" id="PF00909">
    <property type="entry name" value="Ammonium_transp"/>
    <property type="match status" value="1"/>
</dbReference>
<dbReference type="OrthoDB" id="534912at2759"/>
<evidence type="ECO:0000256" key="7">
    <source>
        <dbReference type="ARBA" id="ARBA00023177"/>
    </source>
</evidence>
<protein>
    <recommendedName>
        <fullName evidence="8">Ammonium transporter</fullName>
    </recommendedName>
</protein>
<gene>
    <name evidence="11" type="ORF">AFUS01_LOCUS40666</name>
</gene>
<dbReference type="FunFam" id="1.10.3430.10:FF:000008">
    <property type="entry name" value="Ammonium transporter"/>
    <property type="match status" value="1"/>
</dbReference>
<dbReference type="GO" id="GO:0005886">
    <property type="term" value="C:plasma membrane"/>
    <property type="evidence" value="ECO:0007669"/>
    <property type="project" value="UniProtKB-SubCell"/>
</dbReference>
<feature type="transmembrane region" description="Helical" evidence="8">
    <location>
        <begin position="310"/>
        <end position="329"/>
    </location>
</feature>
<dbReference type="InterPro" id="IPR001905">
    <property type="entry name" value="Ammonium_transpt"/>
</dbReference>
<feature type="transmembrane region" description="Helical" evidence="8">
    <location>
        <begin position="220"/>
        <end position="241"/>
    </location>
</feature>
<accession>A0A8J2L937</accession>
<feature type="region of interest" description="Disordered" evidence="9">
    <location>
        <begin position="479"/>
        <end position="504"/>
    </location>
</feature>
<dbReference type="PANTHER" id="PTHR11730:SF58">
    <property type="entry name" value="AMMONIUM TRANSPORTER"/>
    <property type="match status" value="1"/>
</dbReference>
<name>A0A8J2L937_9HEXA</name>
<proteinExistence type="inferred from homology"/>
<dbReference type="Proteomes" id="UP000708208">
    <property type="component" value="Unassembled WGS sequence"/>
</dbReference>
<comment type="caution">
    <text evidence="11">The sequence shown here is derived from an EMBL/GenBank/DDBJ whole genome shotgun (WGS) entry which is preliminary data.</text>
</comment>
<comment type="similarity">
    <text evidence="2 8">Belongs to the ammonia transporter channel (TC 1.A.11.2) family.</text>
</comment>
<evidence type="ECO:0000256" key="3">
    <source>
        <dbReference type="ARBA" id="ARBA00022448"/>
    </source>
</evidence>
<evidence type="ECO:0000256" key="6">
    <source>
        <dbReference type="ARBA" id="ARBA00023136"/>
    </source>
</evidence>
<dbReference type="AlphaFoldDB" id="A0A8J2L937"/>
<evidence type="ECO:0000313" key="11">
    <source>
        <dbReference type="EMBL" id="CAG7830898.1"/>
    </source>
</evidence>
<dbReference type="EMBL" id="CAJVCH010557996">
    <property type="protein sequence ID" value="CAG7830898.1"/>
    <property type="molecule type" value="Genomic_DNA"/>
</dbReference>
<reference evidence="11" key="1">
    <citation type="submission" date="2021-06" db="EMBL/GenBank/DDBJ databases">
        <authorList>
            <person name="Hodson N. C."/>
            <person name="Mongue J. A."/>
            <person name="Jaron S. K."/>
        </authorList>
    </citation>
    <scope>NUCLEOTIDE SEQUENCE</scope>
</reference>
<evidence type="ECO:0000256" key="5">
    <source>
        <dbReference type="ARBA" id="ARBA00022989"/>
    </source>
</evidence>
<feature type="transmembrane region" description="Helical" evidence="8">
    <location>
        <begin position="376"/>
        <end position="403"/>
    </location>
</feature>
<evidence type="ECO:0000259" key="10">
    <source>
        <dbReference type="Pfam" id="PF00909"/>
    </source>
</evidence>
<evidence type="ECO:0000256" key="2">
    <source>
        <dbReference type="ARBA" id="ARBA00005887"/>
    </source>
</evidence>
<keyword evidence="3 8" id="KW-0813">Transport</keyword>
<dbReference type="NCBIfam" id="TIGR00836">
    <property type="entry name" value="amt"/>
    <property type="match status" value="1"/>
</dbReference>
<keyword evidence="5 8" id="KW-1133">Transmembrane helix</keyword>
<feature type="transmembrane region" description="Helical" evidence="8">
    <location>
        <begin position="143"/>
        <end position="162"/>
    </location>
</feature>
<keyword evidence="6 8" id="KW-0472">Membrane</keyword>
<feature type="domain" description="Ammonium transporter AmtB-like" evidence="10">
    <location>
        <begin position="32"/>
        <end position="428"/>
    </location>
</feature>
<dbReference type="GO" id="GO:0008519">
    <property type="term" value="F:ammonium channel activity"/>
    <property type="evidence" value="ECO:0007669"/>
    <property type="project" value="InterPro"/>
</dbReference>
<feature type="transmembrane region" description="Helical" evidence="8">
    <location>
        <begin position="253"/>
        <end position="273"/>
    </location>
</feature>
<evidence type="ECO:0000256" key="4">
    <source>
        <dbReference type="ARBA" id="ARBA00022692"/>
    </source>
</evidence>
<keyword evidence="12" id="KW-1185">Reference proteome</keyword>
<evidence type="ECO:0000256" key="1">
    <source>
        <dbReference type="ARBA" id="ARBA00004141"/>
    </source>
</evidence>
<evidence type="ECO:0000256" key="9">
    <source>
        <dbReference type="SAM" id="MobiDB-lite"/>
    </source>
</evidence>
<dbReference type="InterPro" id="IPR024041">
    <property type="entry name" value="NH4_transpt_AmtB-like_dom"/>
</dbReference>
<evidence type="ECO:0000313" key="12">
    <source>
        <dbReference type="Proteomes" id="UP000708208"/>
    </source>
</evidence>
<feature type="transmembrane region" description="Helical" evidence="8">
    <location>
        <begin position="182"/>
        <end position="199"/>
    </location>
</feature>